<evidence type="ECO:0000313" key="2">
    <source>
        <dbReference type="Proteomes" id="UP000593564"/>
    </source>
</evidence>
<name>A0A7J7G241_CAMSI</name>
<keyword evidence="2" id="KW-1185">Reference proteome</keyword>
<comment type="caution">
    <text evidence="1">The sequence shown here is derived from an EMBL/GenBank/DDBJ whole genome shotgun (WGS) entry which is preliminary data.</text>
</comment>
<gene>
    <name evidence="1" type="ORF">HYC85_029505</name>
</gene>
<proteinExistence type="predicted"/>
<dbReference type="AlphaFoldDB" id="A0A7J7G241"/>
<protein>
    <submittedName>
        <fullName evidence="1">Uncharacterized protein</fullName>
    </submittedName>
</protein>
<organism evidence="1 2">
    <name type="scientific">Camellia sinensis</name>
    <name type="common">Tea plant</name>
    <name type="synonym">Thea sinensis</name>
    <dbReference type="NCBI Taxonomy" id="4442"/>
    <lineage>
        <taxon>Eukaryota</taxon>
        <taxon>Viridiplantae</taxon>
        <taxon>Streptophyta</taxon>
        <taxon>Embryophyta</taxon>
        <taxon>Tracheophyta</taxon>
        <taxon>Spermatophyta</taxon>
        <taxon>Magnoliopsida</taxon>
        <taxon>eudicotyledons</taxon>
        <taxon>Gunneridae</taxon>
        <taxon>Pentapetalae</taxon>
        <taxon>asterids</taxon>
        <taxon>Ericales</taxon>
        <taxon>Theaceae</taxon>
        <taxon>Camellia</taxon>
    </lineage>
</organism>
<dbReference type="EMBL" id="JACBKZ010000014">
    <property type="protein sequence ID" value="KAF5933334.1"/>
    <property type="molecule type" value="Genomic_DNA"/>
</dbReference>
<accession>A0A7J7G241</accession>
<sequence>MILIALSASIAKKERELEFTLSIAMVQIAPPASIVNKKRELGLTLSIAMDTGKRERQRQRQSSVVGN</sequence>
<evidence type="ECO:0000313" key="1">
    <source>
        <dbReference type="EMBL" id="KAF5933334.1"/>
    </source>
</evidence>
<reference evidence="1 2" key="2">
    <citation type="submission" date="2020-07" db="EMBL/GenBank/DDBJ databases">
        <title>Genome assembly of wild tea tree DASZ reveals pedigree and selection history of tea varieties.</title>
        <authorList>
            <person name="Zhang W."/>
        </authorList>
    </citation>
    <scope>NUCLEOTIDE SEQUENCE [LARGE SCALE GENOMIC DNA]</scope>
    <source>
        <strain evidence="2">cv. G240</strain>
        <tissue evidence="1">Leaf</tissue>
    </source>
</reference>
<dbReference type="Proteomes" id="UP000593564">
    <property type="component" value="Unassembled WGS sequence"/>
</dbReference>
<reference evidence="2" key="1">
    <citation type="journal article" date="2020" name="Nat. Commun.">
        <title>Genome assembly of wild tea tree DASZ reveals pedigree and selection history of tea varieties.</title>
        <authorList>
            <person name="Zhang W."/>
            <person name="Zhang Y."/>
            <person name="Qiu H."/>
            <person name="Guo Y."/>
            <person name="Wan H."/>
            <person name="Zhang X."/>
            <person name="Scossa F."/>
            <person name="Alseekh S."/>
            <person name="Zhang Q."/>
            <person name="Wang P."/>
            <person name="Xu L."/>
            <person name="Schmidt M.H."/>
            <person name="Jia X."/>
            <person name="Li D."/>
            <person name="Zhu A."/>
            <person name="Guo F."/>
            <person name="Chen W."/>
            <person name="Ni D."/>
            <person name="Usadel B."/>
            <person name="Fernie A.R."/>
            <person name="Wen W."/>
        </authorList>
    </citation>
    <scope>NUCLEOTIDE SEQUENCE [LARGE SCALE GENOMIC DNA]</scope>
    <source>
        <strain evidence="2">cv. G240</strain>
    </source>
</reference>